<evidence type="ECO:0000256" key="10">
    <source>
        <dbReference type="ARBA" id="ARBA00023232"/>
    </source>
</evidence>
<evidence type="ECO:0000256" key="8">
    <source>
        <dbReference type="ARBA" id="ARBA00022842"/>
    </source>
</evidence>
<dbReference type="InterPro" id="IPR015377">
    <property type="entry name" value="Fumarylacetoacetase_N"/>
</dbReference>
<keyword evidence="5" id="KW-0479">Metal-binding</keyword>
<dbReference type="Gene3D" id="2.30.30.230">
    <property type="entry name" value="Fumarylacetoacetase, N-terminal domain"/>
    <property type="match status" value="1"/>
</dbReference>
<dbReference type="PANTHER" id="PTHR43069:SF2">
    <property type="entry name" value="FUMARYLACETOACETASE"/>
    <property type="match status" value="1"/>
</dbReference>
<dbReference type="PANTHER" id="PTHR43069">
    <property type="entry name" value="FUMARYLACETOACETASE"/>
    <property type="match status" value="1"/>
</dbReference>
<evidence type="ECO:0000256" key="7">
    <source>
        <dbReference type="ARBA" id="ARBA00022837"/>
    </source>
</evidence>
<dbReference type="InterPro" id="IPR011234">
    <property type="entry name" value="Fumarylacetoacetase-like_C"/>
</dbReference>
<dbReference type="InterPro" id="IPR036663">
    <property type="entry name" value="Fumarylacetoacetase_C_sf"/>
</dbReference>
<dbReference type="InterPro" id="IPR036462">
    <property type="entry name" value="Fumarylacetoacetase_N_sf"/>
</dbReference>
<comment type="caution">
    <text evidence="13">The sequence shown here is derived from an EMBL/GenBank/DDBJ whole genome shotgun (WGS) entry which is preliminary data.</text>
</comment>
<dbReference type="Gene3D" id="3.90.850.10">
    <property type="entry name" value="Fumarylacetoacetase-like, C-terminal domain"/>
    <property type="match status" value="1"/>
</dbReference>
<accession>A0ABW0QAN0</accession>
<keyword evidence="10" id="KW-0585">Phenylalanine catabolism</keyword>
<keyword evidence="7" id="KW-0106">Calcium</keyword>
<keyword evidence="9" id="KW-0828">Tyrosine catabolism</keyword>
<evidence type="ECO:0000256" key="2">
    <source>
        <dbReference type="ARBA" id="ARBA00001946"/>
    </source>
</evidence>
<evidence type="ECO:0000256" key="9">
    <source>
        <dbReference type="ARBA" id="ARBA00022878"/>
    </source>
</evidence>
<protein>
    <recommendedName>
        <fullName evidence="4">fumarylacetoacetase</fullName>
        <ecNumber evidence="4">3.7.1.2</ecNumber>
    </recommendedName>
</protein>
<keyword evidence="8" id="KW-0460">Magnesium</keyword>
<evidence type="ECO:0000256" key="5">
    <source>
        <dbReference type="ARBA" id="ARBA00022723"/>
    </source>
</evidence>
<keyword evidence="14" id="KW-1185">Reference proteome</keyword>
<dbReference type="InterPro" id="IPR005959">
    <property type="entry name" value="Fumarylacetoacetase"/>
</dbReference>
<comment type="pathway">
    <text evidence="3">Amino-acid degradation; L-phenylalanine degradation; acetoacetate and fumarate from L-phenylalanine: step 6/6.</text>
</comment>
<dbReference type="EMBL" id="JBHSMX010000011">
    <property type="protein sequence ID" value="MFC5520787.1"/>
    <property type="molecule type" value="Genomic_DNA"/>
</dbReference>
<feature type="domain" description="Fumarylacetoacetase N-terminal" evidence="12">
    <location>
        <begin position="29"/>
        <end position="129"/>
    </location>
</feature>
<dbReference type="SUPFAM" id="SSF56529">
    <property type="entry name" value="FAH"/>
    <property type="match status" value="1"/>
</dbReference>
<feature type="domain" description="Fumarylacetoacetase-like C-terminal" evidence="11">
    <location>
        <begin position="136"/>
        <end position="431"/>
    </location>
</feature>
<dbReference type="GO" id="GO:0004334">
    <property type="term" value="F:fumarylacetoacetase activity"/>
    <property type="evidence" value="ECO:0007669"/>
    <property type="project" value="UniProtKB-EC"/>
</dbReference>
<reference evidence="14" key="1">
    <citation type="journal article" date="2019" name="Int. J. Syst. Evol. Microbiol.">
        <title>The Global Catalogue of Microorganisms (GCM) 10K type strain sequencing project: providing services to taxonomists for standard genome sequencing and annotation.</title>
        <authorList>
            <consortium name="The Broad Institute Genomics Platform"/>
            <consortium name="The Broad Institute Genome Sequencing Center for Infectious Disease"/>
            <person name="Wu L."/>
            <person name="Ma J."/>
        </authorList>
    </citation>
    <scope>NUCLEOTIDE SEQUENCE [LARGE SCALE GENOMIC DNA]</scope>
    <source>
        <strain evidence="14">CGMCC 4.7277</strain>
    </source>
</reference>
<gene>
    <name evidence="13" type="primary">fahA</name>
    <name evidence="13" type="ORF">ACFPP7_07620</name>
</gene>
<sequence length="441" mass="47483">MTQLNRTHDPALRSWVESANAEGADFPIQNLPFCVFRRKGVDEPARCGVGIGDSILDIGLCTPLFDGAASQAAMSCREPSLNALMALGLDTASALRARLSELLSATHVQHRAALAEALLPITAADLVLPVRVGGFTDFFASVHHATNAGRLFRPDMPLLPNYKFVPIAYNGRASSVRVSGMPVHRPRGQIKVPSQAEPVYAPAQRLDYEVELGMYVGEGSMVGSPINVAHASRHIFGFSLLNDWSARDIQAWEYQPLGPFLAKSFATTVAPWVITAEALAPFRTAAMARASVDPQPLPYLHDVLDQREGGLQIQIDAHLRSAQMAARGLPAKQLSRSNASALYWTFAQMVAHHTSNGSSLDTGDLLGSGTISGEADDALGSLLEITRGGARPFELDTGEQRTFLCDGDEIVLTACCERPGYVRIGFGECRAMLMACTPEQD</sequence>
<evidence type="ECO:0000256" key="6">
    <source>
        <dbReference type="ARBA" id="ARBA00022801"/>
    </source>
</evidence>
<evidence type="ECO:0000256" key="4">
    <source>
        <dbReference type="ARBA" id="ARBA00012094"/>
    </source>
</evidence>
<evidence type="ECO:0000313" key="13">
    <source>
        <dbReference type="EMBL" id="MFC5520787.1"/>
    </source>
</evidence>
<dbReference type="RefSeq" id="WP_068831117.1">
    <property type="nucleotide sequence ID" value="NZ_JBHSMX010000011.1"/>
</dbReference>
<dbReference type="SUPFAM" id="SSF63433">
    <property type="entry name" value="Fumarylacetoacetate hydrolase, FAH, N-terminal domain"/>
    <property type="match status" value="1"/>
</dbReference>
<evidence type="ECO:0000256" key="3">
    <source>
        <dbReference type="ARBA" id="ARBA00004782"/>
    </source>
</evidence>
<dbReference type="Pfam" id="PF09298">
    <property type="entry name" value="FAA_hydrolase_N"/>
    <property type="match status" value="1"/>
</dbReference>
<dbReference type="EC" id="3.7.1.2" evidence="4"/>
<comment type="cofactor">
    <cofactor evidence="2">
        <name>Mg(2+)</name>
        <dbReference type="ChEBI" id="CHEBI:18420"/>
    </cofactor>
</comment>
<evidence type="ECO:0000256" key="1">
    <source>
        <dbReference type="ARBA" id="ARBA00001913"/>
    </source>
</evidence>
<evidence type="ECO:0000259" key="11">
    <source>
        <dbReference type="Pfam" id="PF01557"/>
    </source>
</evidence>
<name>A0ABW0QAN0_9BURK</name>
<comment type="cofactor">
    <cofactor evidence="1">
        <name>Ca(2+)</name>
        <dbReference type="ChEBI" id="CHEBI:29108"/>
    </cofactor>
</comment>
<evidence type="ECO:0000259" key="12">
    <source>
        <dbReference type="Pfam" id="PF09298"/>
    </source>
</evidence>
<organism evidence="13 14">
    <name type="scientific">Polaromonas jejuensis</name>
    <dbReference type="NCBI Taxonomy" id="457502"/>
    <lineage>
        <taxon>Bacteria</taxon>
        <taxon>Pseudomonadati</taxon>
        <taxon>Pseudomonadota</taxon>
        <taxon>Betaproteobacteria</taxon>
        <taxon>Burkholderiales</taxon>
        <taxon>Comamonadaceae</taxon>
        <taxon>Polaromonas</taxon>
    </lineage>
</organism>
<dbReference type="Pfam" id="PF01557">
    <property type="entry name" value="FAA_hydrolase"/>
    <property type="match status" value="1"/>
</dbReference>
<dbReference type="NCBIfam" id="TIGR01266">
    <property type="entry name" value="fum_ac_acetase"/>
    <property type="match status" value="1"/>
</dbReference>
<proteinExistence type="predicted"/>
<dbReference type="Proteomes" id="UP001596084">
    <property type="component" value="Unassembled WGS sequence"/>
</dbReference>
<evidence type="ECO:0000313" key="14">
    <source>
        <dbReference type="Proteomes" id="UP001596084"/>
    </source>
</evidence>
<keyword evidence="6 13" id="KW-0378">Hydrolase</keyword>